<dbReference type="Proteomes" id="UP001597277">
    <property type="component" value="Unassembled WGS sequence"/>
</dbReference>
<name>A0ABW4L4Q6_9MICO</name>
<sequence length="57" mass="5870">MASAFGEKDPDLIAAFRYLQIGDAGLDPGFAAIGGAEKVRAQIVTAGPPTQDPPTVR</sequence>
<organism evidence="1 2">
    <name type="scientific">Georgenia deserti</name>
    <dbReference type="NCBI Taxonomy" id="2093781"/>
    <lineage>
        <taxon>Bacteria</taxon>
        <taxon>Bacillati</taxon>
        <taxon>Actinomycetota</taxon>
        <taxon>Actinomycetes</taxon>
        <taxon>Micrococcales</taxon>
        <taxon>Bogoriellaceae</taxon>
        <taxon>Georgenia</taxon>
    </lineage>
</organism>
<evidence type="ECO:0000313" key="2">
    <source>
        <dbReference type="Proteomes" id="UP001597277"/>
    </source>
</evidence>
<dbReference type="EMBL" id="JBHUEE010000006">
    <property type="protein sequence ID" value="MFD1718566.1"/>
    <property type="molecule type" value="Genomic_DNA"/>
</dbReference>
<reference evidence="2" key="1">
    <citation type="journal article" date="2019" name="Int. J. Syst. Evol. Microbiol.">
        <title>The Global Catalogue of Microorganisms (GCM) 10K type strain sequencing project: providing services to taxonomists for standard genome sequencing and annotation.</title>
        <authorList>
            <consortium name="The Broad Institute Genomics Platform"/>
            <consortium name="The Broad Institute Genome Sequencing Center for Infectious Disease"/>
            <person name="Wu L."/>
            <person name="Ma J."/>
        </authorList>
    </citation>
    <scope>NUCLEOTIDE SEQUENCE [LARGE SCALE GENOMIC DNA]</scope>
    <source>
        <strain evidence="2">JCM 17130</strain>
    </source>
</reference>
<comment type="caution">
    <text evidence="1">The sequence shown here is derived from an EMBL/GenBank/DDBJ whole genome shotgun (WGS) entry which is preliminary data.</text>
</comment>
<accession>A0ABW4L4Q6</accession>
<proteinExistence type="predicted"/>
<keyword evidence="2" id="KW-1185">Reference proteome</keyword>
<protein>
    <submittedName>
        <fullName evidence="1">Uncharacterized protein</fullName>
    </submittedName>
</protein>
<gene>
    <name evidence="1" type="ORF">ACFSE6_12030</name>
</gene>
<dbReference type="RefSeq" id="WP_388007107.1">
    <property type="nucleotide sequence ID" value="NZ_JBHUEE010000006.1"/>
</dbReference>
<evidence type="ECO:0000313" key="1">
    <source>
        <dbReference type="EMBL" id="MFD1718566.1"/>
    </source>
</evidence>